<organism evidence="1 2">
    <name type="scientific">Cryphonectria parasitica (strain ATCC 38755 / EP155)</name>
    <dbReference type="NCBI Taxonomy" id="660469"/>
    <lineage>
        <taxon>Eukaryota</taxon>
        <taxon>Fungi</taxon>
        <taxon>Dikarya</taxon>
        <taxon>Ascomycota</taxon>
        <taxon>Pezizomycotina</taxon>
        <taxon>Sordariomycetes</taxon>
        <taxon>Sordariomycetidae</taxon>
        <taxon>Diaporthales</taxon>
        <taxon>Cryphonectriaceae</taxon>
        <taxon>Cryphonectria-Endothia species complex</taxon>
        <taxon>Cryphonectria</taxon>
    </lineage>
</organism>
<proteinExistence type="predicted"/>
<name>A0A9P4XTQ8_CRYP1</name>
<dbReference type="RefSeq" id="XP_040771581.1">
    <property type="nucleotide sequence ID" value="XM_040923842.1"/>
</dbReference>
<dbReference type="AlphaFoldDB" id="A0A9P4XTQ8"/>
<dbReference type="EMBL" id="MU032352">
    <property type="protein sequence ID" value="KAF3760602.1"/>
    <property type="molecule type" value="Genomic_DNA"/>
</dbReference>
<dbReference type="InterPro" id="IPR029063">
    <property type="entry name" value="SAM-dependent_MTases_sf"/>
</dbReference>
<reference evidence="1" key="1">
    <citation type="journal article" date="2020" name="Phytopathology">
        <title>Genome sequence of the chestnut blight fungus Cryphonectria parasitica EP155: A fundamental resource for an archetypical invasive plant pathogen.</title>
        <authorList>
            <person name="Crouch J.A."/>
            <person name="Dawe A."/>
            <person name="Aerts A."/>
            <person name="Barry K."/>
            <person name="Churchill A.C.L."/>
            <person name="Grimwood J."/>
            <person name="Hillman B."/>
            <person name="Milgroom M.G."/>
            <person name="Pangilinan J."/>
            <person name="Smith M."/>
            <person name="Salamov A."/>
            <person name="Schmutz J."/>
            <person name="Yadav J."/>
            <person name="Grigoriev I.V."/>
            <person name="Nuss D."/>
        </authorList>
    </citation>
    <scope>NUCLEOTIDE SEQUENCE</scope>
    <source>
        <strain evidence="1">EP155</strain>
    </source>
</reference>
<sequence length="180" mass="19605">MSSTTDNVPPSGFMPRLRLSARLEDYIGVGQKAQSALSRYMRFLWAGLRRGHVGLLFGRANRELHDQAFADWYSSASHNIAQFEATTAVPGLVASAHGIVLDLGPGAGIQLPHFDASKVEHIYGVEPNTSFRRAFLDRLQTSKVGLDGKYTLIPCGIEDREVLARYGLGEGSVDCVLSAQ</sequence>
<accession>A0A9P4XTQ8</accession>
<feature type="non-terminal residue" evidence="1">
    <location>
        <position position="180"/>
    </location>
</feature>
<gene>
    <name evidence="1" type="ORF">M406DRAFT_358247</name>
</gene>
<dbReference type="SUPFAM" id="SSF53335">
    <property type="entry name" value="S-adenosyl-L-methionine-dependent methyltransferases"/>
    <property type="match status" value="1"/>
</dbReference>
<dbReference type="OrthoDB" id="540004at2759"/>
<comment type="caution">
    <text evidence="1">The sequence shown here is derived from an EMBL/GenBank/DDBJ whole genome shotgun (WGS) entry which is preliminary data.</text>
</comment>
<protein>
    <submittedName>
        <fullName evidence="1">Uncharacterized protein</fullName>
    </submittedName>
</protein>
<dbReference type="GeneID" id="63840971"/>
<evidence type="ECO:0000313" key="2">
    <source>
        <dbReference type="Proteomes" id="UP000803844"/>
    </source>
</evidence>
<dbReference type="Proteomes" id="UP000803844">
    <property type="component" value="Unassembled WGS sequence"/>
</dbReference>
<keyword evidence="2" id="KW-1185">Reference proteome</keyword>
<evidence type="ECO:0000313" key="1">
    <source>
        <dbReference type="EMBL" id="KAF3760602.1"/>
    </source>
</evidence>